<feature type="domain" description="Myb-like" evidence="2">
    <location>
        <begin position="47"/>
        <end position="95"/>
    </location>
</feature>
<feature type="region of interest" description="Disordered" evidence="1">
    <location>
        <begin position="93"/>
        <end position="142"/>
    </location>
</feature>
<dbReference type="PANTHER" id="PTHR21397:SF2">
    <property type="entry name" value="CHROMATIN COMPLEXES SUBUNIT BAP18"/>
    <property type="match status" value="1"/>
</dbReference>
<organism evidence="3 4">
    <name type="scientific">Acropora cervicornis</name>
    <name type="common">Staghorn coral</name>
    <dbReference type="NCBI Taxonomy" id="6130"/>
    <lineage>
        <taxon>Eukaryota</taxon>
        <taxon>Metazoa</taxon>
        <taxon>Cnidaria</taxon>
        <taxon>Anthozoa</taxon>
        <taxon>Hexacorallia</taxon>
        <taxon>Scleractinia</taxon>
        <taxon>Astrocoeniina</taxon>
        <taxon>Acroporidae</taxon>
        <taxon>Acropora</taxon>
    </lineage>
</organism>
<accession>A0AAD9QQA9</accession>
<dbReference type="SMART" id="SM00717">
    <property type="entry name" value="SANT"/>
    <property type="match status" value="1"/>
</dbReference>
<dbReference type="Pfam" id="PF00249">
    <property type="entry name" value="Myb_DNA-binding"/>
    <property type="match status" value="1"/>
</dbReference>
<reference evidence="3" key="2">
    <citation type="journal article" date="2023" name="Science">
        <title>Genomic signatures of disease resistance in endangered staghorn corals.</title>
        <authorList>
            <person name="Vollmer S.V."/>
            <person name="Selwyn J.D."/>
            <person name="Despard B.A."/>
            <person name="Roesel C.L."/>
        </authorList>
    </citation>
    <scope>NUCLEOTIDE SEQUENCE</scope>
    <source>
        <strain evidence="3">K2</strain>
    </source>
</reference>
<evidence type="ECO:0000259" key="2">
    <source>
        <dbReference type="SMART" id="SM00717"/>
    </source>
</evidence>
<dbReference type="CDD" id="cd00167">
    <property type="entry name" value="SANT"/>
    <property type="match status" value="1"/>
</dbReference>
<dbReference type="InterPro" id="IPR001005">
    <property type="entry name" value="SANT/Myb"/>
</dbReference>
<feature type="compositionally biased region" description="Polar residues" evidence="1">
    <location>
        <begin position="99"/>
        <end position="114"/>
    </location>
</feature>
<evidence type="ECO:0000313" key="3">
    <source>
        <dbReference type="EMBL" id="KAK2565161.1"/>
    </source>
</evidence>
<name>A0AAD9QQA9_ACRCE</name>
<sequence length="209" mass="22322">MSSSASKVAEIFTAAGEAFARLGELTMQLHPLNNESGLTSPTLSASNSGKWGDEEIEMLRSAVKRFGEDLKKISGQVKGKSVAQIKSALKKKLHEHDSSLSNAQKSKTKTQQVTDAPRSKKRKIEVQSNYEDDQPTTAFFPGLIPSSSVPVSDLLPGDSSSLKTVASGSDNDVDIVGIFGHGQDTVFAEMPEALGPLETQIADEILSTM</sequence>
<evidence type="ECO:0000256" key="1">
    <source>
        <dbReference type="SAM" id="MobiDB-lite"/>
    </source>
</evidence>
<proteinExistence type="predicted"/>
<protein>
    <submittedName>
        <fullName evidence="3">Chromatin complexes subunit BAP18</fullName>
    </submittedName>
</protein>
<dbReference type="GO" id="GO:0016589">
    <property type="term" value="C:NURF complex"/>
    <property type="evidence" value="ECO:0007669"/>
    <property type="project" value="TreeGrafter"/>
</dbReference>
<evidence type="ECO:0000313" key="4">
    <source>
        <dbReference type="Proteomes" id="UP001249851"/>
    </source>
</evidence>
<dbReference type="EMBL" id="JARQWQ010000020">
    <property type="protein sequence ID" value="KAK2565161.1"/>
    <property type="molecule type" value="Genomic_DNA"/>
</dbReference>
<comment type="caution">
    <text evidence="3">The sequence shown here is derived from an EMBL/GenBank/DDBJ whole genome shotgun (WGS) entry which is preliminary data.</text>
</comment>
<dbReference type="GO" id="GO:0071339">
    <property type="term" value="C:MLL1 complex"/>
    <property type="evidence" value="ECO:0007669"/>
    <property type="project" value="TreeGrafter"/>
</dbReference>
<dbReference type="AlphaFoldDB" id="A0AAD9QQA9"/>
<gene>
    <name evidence="3" type="ORF">P5673_011088</name>
</gene>
<dbReference type="InterPro" id="IPR009057">
    <property type="entry name" value="Homeodomain-like_sf"/>
</dbReference>
<dbReference type="Gene3D" id="1.10.10.60">
    <property type="entry name" value="Homeodomain-like"/>
    <property type="match status" value="1"/>
</dbReference>
<keyword evidence="4" id="KW-1185">Reference proteome</keyword>
<dbReference type="SUPFAM" id="SSF46689">
    <property type="entry name" value="Homeodomain-like"/>
    <property type="match status" value="1"/>
</dbReference>
<dbReference type="Proteomes" id="UP001249851">
    <property type="component" value="Unassembled WGS sequence"/>
</dbReference>
<dbReference type="PANTHER" id="PTHR21397">
    <property type="entry name" value="CHROMATIN COMPLEXES SUBUNIT BAP18-RELATED"/>
    <property type="match status" value="1"/>
</dbReference>
<reference evidence="3" key="1">
    <citation type="journal article" date="2023" name="G3 (Bethesda)">
        <title>Whole genome assembly and annotation of the endangered Caribbean coral Acropora cervicornis.</title>
        <authorList>
            <person name="Selwyn J.D."/>
            <person name="Vollmer S.V."/>
        </authorList>
    </citation>
    <scope>NUCLEOTIDE SEQUENCE</scope>
    <source>
        <strain evidence="3">K2</strain>
    </source>
</reference>